<protein>
    <submittedName>
        <fullName evidence="2">Uncharacterized protein</fullName>
    </submittedName>
</protein>
<name>A0A9P4L8N3_9PLEO</name>
<gene>
    <name evidence="2" type="ORF">K460DRAFT_416765</name>
</gene>
<feature type="region of interest" description="Disordered" evidence="1">
    <location>
        <begin position="257"/>
        <end position="290"/>
    </location>
</feature>
<dbReference type="GeneID" id="63855081"/>
<evidence type="ECO:0000256" key="1">
    <source>
        <dbReference type="SAM" id="MobiDB-lite"/>
    </source>
</evidence>
<proteinExistence type="predicted"/>
<evidence type="ECO:0000313" key="2">
    <source>
        <dbReference type="EMBL" id="KAF1845512.1"/>
    </source>
</evidence>
<dbReference type="OrthoDB" id="3732509at2759"/>
<organism evidence="2 3">
    <name type="scientific">Cucurbitaria berberidis CBS 394.84</name>
    <dbReference type="NCBI Taxonomy" id="1168544"/>
    <lineage>
        <taxon>Eukaryota</taxon>
        <taxon>Fungi</taxon>
        <taxon>Dikarya</taxon>
        <taxon>Ascomycota</taxon>
        <taxon>Pezizomycotina</taxon>
        <taxon>Dothideomycetes</taxon>
        <taxon>Pleosporomycetidae</taxon>
        <taxon>Pleosporales</taxon>
        <taxon>Pleosporineae</taxon>
        <taxon>Cucurbitariaceae</taxon>
        <taxon>Cucurbitaria</taxon>
    </lineage>
</organism>
<sequence length="290" mass="32641">MTKTVQLHCPSSKKTVDNFVISPFQMHEQVLQGIRLRLGINHAALYTVDAKHITNLESLQDDQRILVAATPSEHMLPDAPPDFVLYDGEEGEDVNPEIDGFGQPWEDLTEREKCDHIQSVVEQKPTTRNKLRITRPYQSVQADLTVLHNVAPAEAEVNIDQRWRTTVEHFLPDALKPNKMKISGKFWDEQALAALALLSSFTHGQSELAREFLEEAVAMRAEESDGDEKSPVVRSQDVLDAITIIYERAGVIPAKLTKHKSAKTREKERRKALKGRKKAEAKDKVAGVHS</sequence>
<keyword evidence="3" id="KW-1185">Reference proteome</keyword>
<dbReference type="Proteomes" id="UP000800039">
    <property type="component" value="Unassembled WGS sequence"/>
</dbReference>
<evidence type="ECO:0000313" key="3">
    <source>
        <dbReference type="Proteomes" id="UP000800039"/>
    </source>
</evidence>
<dbReference type="AlphaFoldDB" id="A0A9P4L8N3"/>
<feature type="compositionally biased region" description="Basic and acidic residues" evidence="1">
    <location>
        <begin position="278"/>
        <end position="290"/>
    </location>
</feature>
<comment type="caution">
    <text evidence="2">The sequence shown here is derived from an EMBL/GenBank/DDBJ whole genome shotgun (WGS) entry which is preliminary data.</text>
</comment>
<dbReference type="RefSeq" id="XP_040788075.1">
    <property type="nucleotide sequence ID" value="XM_040937831.1"/>
</dbReference>
<reference evidence="2" key="1">
    <citation type="submission" date="2020-01" db="EMBL/GenBank/DDBJ databases">
        <authorList>
            <consortium name="DOE Joint Genome Institute"/>
            <person name="Haridas S."/>
            <person name="Albert R."/>
            <person name="Binder M."/>
            <person name="Bloem J."/>
            <person name="Labutti K."/>
            <person name="Salamov A."/>
            <person name="Andreopoulos B."/>
            <person name="Baker S.E."/>
            <person name="Barry K."/>
            <person name="Bills G."/>
            <person name="Bluhm B.H."/>
            <person name="Cannon C."/>
            <person name="Castanera R."/>
            <person name="Culley D.E."/>
            <person name="Daum C."/>
            <person name="Ezra D."/>
            <person name="Gonzalez J.B."/>
            <person name="Henrissat B."/>
            <person name="Kuo A."/>
            <person name="Liang C."/>
            <person name="Lipzen A."/>
            <person name="Lutzoni F."/>
            <person name="Magnuson J."/>
            <person name="Mondo S."/>
            <person name="Nolan M."/>
            <person name="Ohm R."/>
            <person name="Pangilinan J."/>
            <person name="Park H.-J."/>
            <person name="Ramirez L."/>
            <person name="Alfaro M."/>
            <person name="Sun H."/>
            <person name="Tritt A."/>
            <person name="Yoshinaga Y."/>
            <person name="Zwiers L.-H."/>
            <person name="Turgeon B.G."/>
            <person name="Goodwin S.B."/>
            <person name="Spatafora J.W."/>
            <person name="Crous P.W."/>
            <person name="Grigoriev I.V."/>
        </authorList>
    </citation>
    <scope>NUCLEOTIDE SEQUENCE</scope>
    <source>
        <strain evidence="2">CBS 394.84</strain>
    </source>
</reference>
<dbReference type="EMBL" id="ML976616">
    <property type="protein sequence ID" value="KAF1845512.1"/>
    <property type="molecule type" value="Genomic_DNA"/>
</dbReference>
<accession>A0A9P4L8N3</accession>